<reference evidence="2" key="1">
    <citation type="submission" date="2022-11" db="EMBL/GenBank/DDBJ databases">
        <title>Lacinutrix neustonica HL-RS19T sp. nov., isolated from the surface microlayer sample of brackish Lake Shihwa.</title>
        <authorList>
            <person name="Choi J.Y."/>
            <person name="Hwang C.Y."/>
        </authorList>
    </citation>
    <scope>NUCLEOTIDE SEQUENCE</scope>
    <source>
        <strain evidence="2">HL-RS19</strain>
    </source>
</reference>
<dbReference type="Proteomes" id="UP001164705">
    <property type="component" value="Chromosome"/>
</dbReference>
<name>A0A9E8SD69_9FLAO</name>
<proteinExistence type="predicted"/>
<evidence type="ECO:0008006" key="4">
    <source>
        <dbReference type="Google" id="ProtNLM"/>
    </source>
</evidence>
<sequence length="255" mass="29459">MKKLNLLLIFLIGLTILSCSSDDNNGNDDPTSEAATKLLKKITFSGNGNYSITFFYNADNKIDRLQSAETGDDFIKQFYYNNGVLDRAEFQDLNAVSDGSIEQYVYNNGILIERQDFYNTTTLDERFLYSFNNSNIDNIQYIGNGQTTYSEEYSFEYDSNNNVISRKHDYLNTAISDEELTFTYDTKKSPFLNFQPNIVLIDDFFSFRNNPTSRLLTDISNDTVILEKNYTYTYDSDDYATSKTDGTETITYEYY</sequence>
<dbReference type="RefSeq" id="WP_267676011.1">
    <property type="nucleotide sequence ID" value="NZ_CP113088.1"/>
</dbReference>
<keyword evidence="3" id="KW-1185">Reference proteome</keyword>
<evidence type="ECO:0000313" key="2">
    <source>
        <dbReference type="EMBL" id="WAC01397.1"/>
    </source>
</evidence>
<dbReference type="AlphaFoldDB" id="A0A9E8SD69"/>
<gene>
    <name evidence="2" type="ORF">N7U66_15245</name>
</gene>
<feature type="chain" id="PRO_5038674820" description="YD repeat-containing protein" evidence="1">
    <location>
        <begin position="22"/>
        <end position="255"/>
    </location>
</feature>
<feature type="signal peptide" evidence="1">
    <location>
        <begin position="1"/>
        <end position="21"/>
    </location>
</feature>
<evidence type="ECO:0000256" key="1">
    <source>
        <dbReference type="SAM" id="SignalP"/>
    </source>
</evidence>
<accession>A0A9E8SD69</accession>
<dbReference type="EMBL" id="CP113088">
    <property type="protein sequence ID" value="WAC01397.1"/>
    <property type="molecule type" value="Genomic_DNA"/>
</dbReference>
<dbReference type="KEGG" id="lnu:N7U66_15245"/>
<dbReference type="PROSITE" id="PS51257">
    <property type="entry name" value="PROKAR_LIPOPROTEIN"/>
    <property type="match status" value="1"/>
</dbReference>
<organism evidence="2 3">
    <name type="scientific">Lacinutrix neustonica</name>
    <dbReference type="NCBI Taxonomy" id="2980107"/>
    <lineage>
        <taxon>Bacteria</taxon>
        <taxon>Pseudomonadati</taxon>
        <taxon>Bacteroidota</taxon>
        <taxon>Flavobacteriia</taxon>
        <taxon>Flavobacteriales</taxon>
        <taxon>Flavobacteriaceae</taxon>
        <taxon>Lacinutrix</taxon>
    </lineage>
</organism>
<keyword evidence="1" id="KW-0732">Signal</keyword>
<evidence type="ECO:0000313" key="3">
    <source>
        <dbReference type="Proteomes" id="UP001164705"/>
    </source>
</evidence>
<protein>
    <recommendedName>
        <fullName evidence="4">YD repeat-containing protein</fullName>
    </recommendedName>
</protein>